<gene>
    <name evidence="1" type="primary">RF55_16491</name>
    <name evidence="1" type="ORF">TNCV_3767961</name>
</gene>
<dbReference type="PANTHER" id="PTHR46060:SF1">
    <property type="entry name" value="MARINER MOS1 TRANSPOSASE-LIKE PROTEIN"/>
    <property type="match status" value="1"/>
</dbReference>
<proteinExistence type="predicted"/>
<dbReference type="Gene3D" id="3.30.420.10">
    <property type="entry name" value="Ribonuclease H-like superfamily/Ribonuclease H"/>
    <property type="match status" value="2"/>
</dbReference>
<protein>
    <submittedName>
        <fullName evidence="1">Histone-lysine n-methyltransferase setmar-like protein</fullName>
    </submittedName>
</protein>
<dbReference type="Proteomes" id="UP000887159">
    <property type="component" value="Unassembled WGS sequence"/>
</dbReference>
<dbReference type="EMBL" id="BMAU01021128">
    <property type="protein sequence ID" value="GFX91386.1"/>
    <property type="molecule type" value="Genomic_DNA"/>
</dbReference>
<sequence>MPKSLTVIQKKSKIVRPFQKLLECIEEDPRFLDNIITWDESWFFQYNPETKCHSNEWYTLQSPQQKKARMSKSRMKAMLIVFFDKNGFVHSEFVLTIPQPSYSPDLARAEFFLFPKVKSALKKRHHGTLDDVKRACM</sequence>
<dbReference type="InterPro" id="IPR036397">
    <property type="entry name" value="RNaseH_sf"/>
</dbReference>
<organism evidence="1 2">
    <name type="scientific">Trichonephila clavipes</name>
    <name type="common">Golden silk orbweaver</name>
    <name type="synonym">Nephila clavipes</name>
    <dbReference type="NCBI Taxonomy" id="2585209"/>
    <lineage>
        <taxon>Eukaryota</taxon>
        <taxon>Metazoa</taxon>
        <taxon>Ecdysozoa</taxon>
        <taxon>Arthropoda</taxon>
        <taxon>Chelicerata</taxon>
        <taxon>Arachnida</taxon>
        <taxon>Araneae</taxon>
        <taxon>Araneomorphae</taxon>
        <taxon>Entelegynae</taxon>
        <taxon>Araneoidea</taxon>
        <taxon>Nephilidae</taxon>
        <taxon>Trichonephila</taxon>
    </lineage>
</organism>
<dbReference type="PANTHER" id="PTHR46060">
    <property type="entry name" value="MARINER MOS1 TRANSPOSASE-LIKE PROTEIN"/>
    <property type="match status" value="1"/>
</dbReference>
<name>A0A8X6RGU5_TRICX</name>
<reference evidence="1" key="1">
    <citation type="submission" date="2020-08" db="EMBL/GenBank/DDBJ databases">
        <title>Multicomponent nature underlies the extraordinary mechanical properties of spider dragline silk.</title>
        <authorList>
            <person name="Kono N."/>
            <person name="Nakamura H."/>
            <person name="Mori M."/>
            <person name="Yoshida Y."/>
            <person name="Ohtoshi R."/>
            <person name="Malay A.D."/>
            <person name="Moran D.A.P."/>
            <person name="Tomita M."/>
            <person name="Numata K."/>
            <person name="Arakawa K."/>
        </authorList>
    </citation>
    <scope>NUCLEOTIDE SEQUENCE</scope>
</reference>
<comment type="caution">
    <text evidence="1">The sequence shown here is derived from an EMBL/GenBank/DDBJ whole genome shotgun (WGS) entry which is preliminary data.</text>
</comment>
<dbReference type="AlphaFoldDB" id="A0A8X6RGU5"/>
<evidence type="ECO:0000313" key="1">
    <source>
        <dbReference type="EMBL" id="GFX91386.1"/>
    </source>
</evidence>
<keyword evidence="2" id="KW-1185">Reference proteome</keyword>
<accession>A0A8X6RGU5</accession>
<evidence type="ECO:0000313" key="2">
    <source>
        <dbReference type="Proteomes" id="UP000887159"/>
    </source>
</evidence>
<dbReference type="GO" id="GO:0003676">
    <property type="term" value="F:nucleic acid binding"/>
    <property type="evidence" value="ECO:0007669"/>
    <property type="project" value="InterPro"/>
</dbReference>
<dbReference type="InterPro" id="IPR052709">
    <property type="entry name" value="Transposase-MT_Hybrid"/>
</dbReference>